<dbReference type="Proteomes" id="UP000193244">
    <property type="component" value="Unassembled WGS sequence"/>
</dbReference>
<gene>
    <name evidence="2" type="ORF">SAMN06296010_1512</name>
</gene>
<feature type="compositionally biased region" description="Basic and acidic residues" evidence="1">
    <location>
        <begin position="78"/>
        <end position="87"/>
    </location>
</feature>
<dbReference type="AlphaFoldDB" id="A0A1X7JL17"/>
<dbReference type="EMBL" id="FXAY01000002">
    <property type="protein sequence ID" value="SMG28892.1"/>
    <property type="molecule type" value="Genomic_DNA"/>
</dbReference>
<feature type="region of interest" description="Disordered" evidence="1">
    <location>
        <begin position="70"/>
        <end position="118"/>
    </location>
</feature>
<name>A0A1X7JL17_9MICO</name>
<reference evidence="3" key="1">
    <citation type="submission" date="2017-04" db="EMBL/GenBank/DDBJ databases">
        <authorList>
            <person name="Varghese N."/>
            <person name="Submissions S."/>
        </authorList>
    </citation>
    <scope>NUCLEOTIDE SEQUENCE [LARGE SCALE GENOMIC DNA]</scope>
    <source>
        <strain evidence="3">VKM Ac-2510</strain>
    </source>
</reference>
<proteinExistence type="predicted"/>
<evidence type="ECO:0000313" key="2">
    <source>
        <dbReference type="EMBL" id="SMG28892.1"/>
    </source>
</evidence>
<dbReference type="RefSeq" id="WP_085484561.1">
    <property type="nucleotide sequence ID" value="NZ_FXAY01000002.1"/>
</dbReference>
<dbReference type="OrthoDB" id="5119511at2"/>
<evidence type="ECO:0000313" key="3">
    <source>
        <dbReference type="Proteomes" id="UP000193244"/>
    </source>
</evidence>
<keyword evidence="3" id="KW-1185">Reference proteome</keyword>
<evidence type="ECO:0000256" key="1">
    <source>
        <dbReference type="SAM" id="MobiDB-lite"/>
    </source>
</evidence>
<sequence>MKRILYSGGGVVTGDQVADAILEYASELARQESSDTLDVPSINDAGQLVHTQLLLGPASQFIVEEVETPIEDPVDPELVDKIRERTSHLQAPKPVASSNTSDYPDLDEPTEVPDPPLA</sequence>
<organism evidence="2 3">
    <name type="scientific">Agreia pratensis</name>
    <dbReference type="NCBI Taxonomy" id="150121"/>
    <lineage>
        <taxon>Bacteria</taxon>
        <taxon>Bacillati</taxon>
        <taxon>Actinomycetota</taxon>
        <taxon>Actinomycetes</taxon>
        <taxon>Micrococcales</taxon>
        <taxon>Microbacteriaceae</taxon>
        <taxon>Agreia</taxon>
    </lineage>
</organism>
<accession>A0A1X7JL17</accession>
<protein>
    <submittedName>
        <fullName evidence="2">Uncharacterized protein</fullName>
    </submittedName>
</protein>